<evidence type="ECO:0000313" key="1">
    <source>
        <dbReference type="EMBL" id="OAD72893.1"/>
    </source>
</evidence>
<dbReference type="InParanoid" id="A0A162U705"/>
<dbReference type="OrthoDB" id="660555at2759"/>
<organism evidence="1 2">
    <name type="scientific">Phycomyces blakesleeanus (strain ATCC 8743b / DSM 1359 / FGSC 10004 / NBRC 33097 / NRRL 1555)</name>
    <dbReference type="NCBI Taxonomy" id="763407"/>
    <lineage>
        <taxon>Eukaryota</taxon>
        <taxon>Fungi</taxon>
        <taxon>Fungi incertae sedis</taxon>
        <taxon>Mucoromycota</taxon>
        <taxon>Mucoromycotina</taxon>
        <taxon>Mucoromycetes</taxon>
        <taxon>Mucorales</taxon>
        <taxon>Phycomycetaceae</taxon>
        <taxon>Phycomyces</taxon>
    </lineage>
</organism>
<sequence>MEIYDLLSHKQPRKLTISKADSSLPEVPTRETLITERSVVNQESQNIVDLPSRAHWKPYSSTTLCGQKGCSNVFGVLIFCDRHCSESIRLDKNALFNSKGVLCRGCDKCVLYYLWEILRTKKGCTDEADIAPNTRDKHRSIMTLEPQAMEGIMEIGRDDIILPAPVSDTEGGYLLSLGKFDPIPYSALDGWQWSTF</sequence>
<dbReference type="Proteomes" id="UP000077315">
    <property type="component" value="Unassembled WGS sequence"/>
</dbReference>
<dbReference type="AlphaFoldDB" id="A0A162U705"/>
<dbReference type="VEuPathDB" id="FungiDB:PHYBLDRAFT_169151"/>
<gene>
    <name evidence="1" type="ORF">PHYBLDRAFT_169151</name>
</gene>
<name>A0A162U705_PHYB8</name>
<protein>
    <submittedName>
        <fullName evidence="1">Uncharacterized protein</fullName>
    </submittedName>
</protein>
<evidence type="ECO:0000313" key="2">
    <source>
        <dbReference type="Proteomes" id="UP000077315"/>
    </source>
</evidence>
<dbReference type="STRING" id="763407.A0A162U705"/>
<accession>A0A162U705</accession>
<dbReference type="GeneID" id="28996920"/>
<proteinExistence type="predicted"/>
<reference evidence="2" key="1">
    <citation type="submission" date="2015-06" db="EMBL/GenBank/DDBJ databases">
        <title>Expansion of signal transduction pathways in fungi by whole-genome duplication.</title>
        <authorList>
            <consortium name="DOE Joint Genome Institute"/>
            <person name="Corrochano L.M."/>
            <person name="Kuo A."/>
            <person name="Marcet-Houben M."/>
            <person name="Polaino S."/>
            <person name="Salamov A."/>
            <person name="Villalobos J.M."/>
            <person name="Alvarez M.I."/>
            <person name="Avalos J."/>
            <person name="Benito E.P."/>
            <person name="Benoit I."/>
            <person name="Burger G."/>
            <person name="Camino L.P."/>
            <person name="Canovas D."/>
            <person name="Cerda-Olmedo E."/>
            <person name="Cheng J.-F."/>
            <person name="Dominguez A."/>
            <person name="Elias M."/>
            <person name="Eslava A.P."/>
            <person name="Glaser F."/>
            <person name="Grimwood J."/>
            <person name="Gutierrez G."/>
            <person name="Heitman J."/>
            <person name="Henrissat B."/>
            <person name="Iturriaga E.A."/>
            <person name="Lang B.F."/>
            <person name="Lavin J.L."/>
            <person name="Lee S."/>
            <person name="Li W."/>
            <person name="Lindquist E."/>
            <person name="Lopez-Garcia S."/>
            <person name="Luque E.M."/>
            <person name="Marcos A.T."/>
            <person name="Martin J."/>
            <person name="McCluskey K."/>
            <person name="Medina H.R."/>
            <person name="Miralles-Duran A."/>
            <person name="Miyazaki A."/>
            <person name="Munoz-Torres E."/>
            <person name="Oguiza J.A."/>
            <person name="Ohm R."/>
            <person name="Olmedo M."/>
            <person name="Orejas M."/>
            <person name="Ortiz-Castellanos L."/>
            <person name="Pisabarro A.G."/>
            <person name="Rodriguez-Romero J."/>
            <person name="Ruiz-Herrera J."/>
            <person name="Ruiz-Vazquez R."/>
            <person name="Sanz C."/>
            <person name="Schackwitz W."/>
            <person name="Schmutz J."/>
            <person name="Shahriari M."/>
            <person name="Shelest E."/>
            <person name="Silva-Franco F."/>
            <person name="Soanes D."/>
            <person name="Syed K."/>
            <person name="Tagua V.G."/>
            <person name="Talbot N.J."/>
            <person name="Thon M."/>
            <person name="De vries R.P."/>
            <person name="Wiebenga A."/>
            <person name="Yadav J.S."/>
            <person name="Braun E.L."/>
            <person name="Baker S."/>
            <person name="Garre V."/>
            <person name="Horwitz B."/>
            <person name="Torres-Martinez S."/>
            <person name="Idnurm A."/>
            <person name="Herrera-Estrella A."/>
            <person name="Gabaldon T."/>
            <person name="Grigoriev I.V."/>
        </authorList>
    </citation>
    <scope>NUCLEOTIDE SEQUENCE [LARGE SCALE GENOMIC DNA]</scope>
    <source>
        <strain evidence="2">NRRL 1555(-)</strain>
    </source>
</reference>
<dbReference type="EMBL" id="KV440982">
    <property type="protein sequence ID" value="OAD72893.1"/>
    <property type="molecule type" value="Genomic_DNA"/>
</dbReference>
<dbReference type="RefSeq" id="XP_018290933.1">
    <property type="nucleotide sequence ID" value="XM_018436014.1"/>
</dbReference>
<keyword evidence="2" id="KW-1185">Reference proteome</keyword>